<keyword evidence="3" id="KW-1185">Reference proteome</keyword>
<dbReference type="AlphaFoldDB" id="A0A284QS62"/>
<sequence length="96" mass="10268">MQFSIFQHLRAISTSVRVLNVGQSVDVRTRVLKFRTGRISHRIFHRYVPRGPQTPTSGASTTTGSGPIKQPDETKPETGGQTNTSTGSGTSGGRAA</sequence>
<accession>A0A284QS62</accession>
<name>A0A284QS62_ARMOS</name>
<proteinExistence type="predicted"/>
<dbReference type="EMBL" id="FUEG01000002">
    <property type="protein sequence ID" value="SJK99305.1"/>
    <property type="molecule type" value="Genomic_DNA"/>
</dbReference>
<evidence type="ECO:0000313" key="3">
    <source>
        <dbReference type="Proteomes" id="UP000219338"/>
    </source>
</evidence>
<protein>
    <submittedName>
        <fullName evidence="2">Uncharacterized protein</fullName>
    </submittedName>
</protein>
<gene>
    <name evidence="2" type="ORF">ARMOST_02598</name>
</gene>
<evidence type="ECO:0000313" key="2">
    <source>
        <dbReference type="EMBL" id="SJK99305.1"/>
    </source>
</evidence>
<reference evidence="3" key="1">
    <citation type="journal article" date="2017" name="Nat. Ecol. Evol.">
        <title>Genome expansion and lineage-specific genetic innovations in the forest pathogenic fungi Armillaria.</title>
        <authorList>
            <person name="Sipos G."/>
            <person name="Prasanna A.N."/>
            <person name="Walter M.C."/>
            <person name="O'Connor E."/>
            <person name="Balint B."/>
            <person name="Krizsan K."/>
            <person name="Kiss B."/>
            <person name="Hess J."/>
            <person name="Varga T."/>
            <person name="Slot J."/>
            <person name="Riley R."/>
            <person name="Boka B."/>
            <person name="Rigling D."/>
            <person name="Barry K."/>
            <person name="Lee J."/>
            <person name="Mihaltcheva S."/>
            <person name="LaButti K."/>
            <person name="Lipzen A."/>
            <person name="Waldron R."/>
            <person name="Moloney N.M."/>
            <person name="Sperisen C."/>
            <person name="Kredics L."/>
            <person name="Vagvoelgyi C."/>
            <person name="Patrignani A."/>
            <person name="Fitzpatrick D."/>
            <person name="Nagy I."/>
            <person name="Doyle S."/>
            <person name="Anderson J.B."/>
            <person name="Grigoriev I.V."/>
            <person name="Gueldener U."/>
            <person name="Muensterkoetter M."/>
            <person name="Nagy L.G."/>
        </authorList>
    </citation>
    <scope>NUCLEOTIDE SEQUENCE [LARGE SCALE GENOMIC DNA]</scope>
    <source>
        <strain evidence="3">C18/9</strain>
    </source>
</reference>
<feature type="compositionally biased region" description="Low complexity" evidence="1">
    <location>
        <begin position="78"/>
        <end position="88"/>
    </location>
</feature>
<feature type="region of interest" description="Disordered" evidence="1">
    <location>
        <begin position="45"/>
        <end position="96"/>
    </location>
</feature>
<organism evidence="2 3">
    <name type="scientific">Armillaria ostoyae</name>
    <name type="common">Armillaria root rot fungus</name>
    <dbReference type="NCBI Taxonomy" id="47428"/>
    <lineage>
        <taxon>Eukaryota</taxon>
        <taxon>Fungi</taxon>
        <taxon>Dikarya</taxon>
        <taxon>Basidiomycota</taxon>
        <taxon>Agaricomycotina</taxon>
        <taxon>Agaricomycetes</taxon>
        <taxon>Agaricomycetidae</taxon>
        <taxon>Agaricales</taxon>
        <taxon>Marasmiineae</taxon>
        <taxon>Physalacriaceae</taxon>
        <taxon>Armillaria</taxon>
    </lineage>
</organism>
<dbReference type="Proteomes" id="UP000219338">
    <property type="component" value="Unassembled WGS sequence"/>
</dbReference>
<evidence type="ECO:0000256" key="1">
    <source>
        <dbReference type="SAM" id="MobiDB-lite"/>
    </source>
</evidence>
<feature type="compositionally biased region" description="Low complexity" evidence="1">
    <location>
        <begin position="51"/>
        <end position="67"/>
    </location>
</feature>